<feature type="compositionally biased region" description="Low complexity" evidence="1">
    <location>
        <begin position="60"/>
        <end position="74"/>
    </location>
</feature>
<name>A0A940S7Y8_9PROT</name>
<accession>A0A940S7Y8</accession>
<feature type="region of interest" description="Disordered" evidence="1">
    <location>
        <begin position="59"/>
        <end position="90"/>
    </location>
</feature>
<dbReference type="Proteomes" id="UP000677537">
    <property type="component" value="Unassembled WGS sequence"/>
</dbReference>
<dbReference type="RefSeq" id="WP_209376335.1">
    <property type="nucleotide sequence ID" value="NZ_JAGIZA010000018.1"/>
</dbReference>
<evidence type="ECO:0000313" key="2">
    <source>
        <dbReference type="EMBL" id="MBP0495539.1"/>
    </source>
</evidence>
<dbReference type="EMBL" id="JAGIZA010000018">
    <property type="protein sequence ID" value="MBP0495539.1"/>
    <property type="molecule type" value="Genomic_DNA"/>
</dbReference>
<dbReference type="AlphaFoldDB" id="A0A940S7Y8"/>
<evidence type="ECO:0000313" key="3">
    <source>
        <dbReference type="Proteomes" id="UP000677537"/>
    </source>
</evidence>
<protein>
    <submittedName>
        <fullName evidence="2">Uncharacterized protein</fullName>
    </submittedName>
</protein>
<comment type="caution">
    <text evidence="2">The sequence shown here is derived from an EMBL/GenBank/DDBJ whole genome shotgun (WGS) entry which is preliminary data.</text>
</comment>
<sequence length="90" mass="9359">MGRHWGVAGHGLVRPGLAAVLMLAAGMMPARAETPPLRKPVASTGQAAPTDDAVLELLRSRGAPSGRSAAATRGMARPVQQAPLDDQQRR</sequence>
<proteinExistence type="predicted"/>
<keyword evidence="3" id="KW-1185">Reference proteome</keyword>
<gene>
    <name evidence="2" type="ORF">J5Y10_22325</name>
</gene>
<evidence type="ECO:0000256" key="1">
    <source>
        <dbReference type="SAM" id="MobiDB-lite"/>
    </source>
</evidence>
<reference evidence="2" key="1">
    <citation type="submission" date="2021-03" db="EMBL/GenBank/DDBJ databases">
        <authorList>
            <person name="So Y."/>
        </authorList>
    </citation>
    <scope>NUCLEOTIDE SEQUENCE</scope>
    <source>
        <strain evidence="2">SG15</strain>
    </source>
</reference>
<organism evidence="2 3">
    <name type="scientific">Roseomonas indoligenes</name>
    <dbReference type="NCBI Taxonomy" id="2820811"/>
    <lineage>
        <taxon>Bacteria</taxon>
        <taxon>Pseudomonadati</taxon>
        <taxon>Pseudomonadota</taxon>
        <taxon>Alphaproteobacteria</taxon>
        <taxon>Acetobacterales</taxon>
        <taxon>Roseomonadaceae</taxon>
        <taxon>Roseomonas</taxon>
    </lineage>
</organism>